<dbReference type="InterPro" id="IPR011527">
    <property type="entry name" value="ABC1_TM_dom"/>
</dbReference>
<evidence type="ECO:0008006" key="12">
    <source>
        <dbReference type="Google" id="ProtNLM"/>
    </source>
</evidence>
<feature type="domain" description="ABC transmembrane type-1" evidence="9">
    <location>
        <begin position="57"/>
        <end position="336"/>
    </location>
</feature>
<dbReference type="InterPro" id="IPR017871">
    <property type="entry name" value="ABC_transporter-like_CS"/>
</dbReference>
<dbReference type="SMART" id="SM00382">
    <property type="entry name" value="AAA"/>
    <property type="match status" value="1"/>
</dbReference>
<dbReference type="SUPFAM" id="SSF52540">
    <property type="entry name" value="P-loop containing nucleoside triphosphate hydrolases"/>
    <property type="match status" value="1"/>
</dbReference>
<keyword evidence="3" id="KW-0547">Nucleotide-binding</keyword>
<dbReference type="GO" id="GO:0016887">
    <property type="term" value="F:ATP hydrolysis activity"/>
    <property type="evidence" value="ECO:0007669"/>
    <property type="project" value="InterPro"/>
</dbReference>
<evidence type="ECO:0000313" key="10">
    <source>
        <dbReference type="EMBL" id="ARU52635.1"/>
    </source>
</evidence>
<evidence type="ECO:0000313" key="11">
    <source>
        <dbReference type="Proteomes" id="UP000196228"/>
    </source>
</evidence>
<dbReference type="InterPro" id="IPR003593">
    <property type="entry name" value="AAA+_ATPase"/>
</dbReference>
<dbReference type="InterPro" id="IPR036640">
    <property type="entry name" value="ABC1_TM_sf"/>
</dbReference>
<keyword evidence="2 7" id="KW-0812">Transmembrane</keyword>
<dbReference type="PANTHER" id="PTHR43394:SF1">
    <property type="entry name" value="ATP-BINDING CASSETTE SUB-FAMILY B MEMBER 10, MITOCHONDRIAL"/>
    <property type="match status" value="1"/>
</dbReference>
<dbReference type="Proteomes" id="UP000196228">
    <property type="component" value="Chromosome"/>
</dbReference>
<dbReference type="Gene3D" id="1.20.1560.10">
    <property type="entry name" value="ABC transporter type 1, transmembrane domain"/>
    <property type="match status" value="1"/>
</dbReference>
<keyword evidence="6 7" id="KW-0472">Membrane</keyword>
<dbReference type="Gene3D" id="3.40.50.300">
    <property type="entry name" value="P-loop containing nucleotide triphosphate hydrolases"/>
    <property type="match status" value="1"/>
</dbReference>
<feature type="transmembrane region" description="Helical" evidence="7">
    <location>
        <begin position="187"/>
        <end position="210"/>
    </location>
</feature>
<evidence type="ECO:0000256" key="5">
    <source>
        <dbReference type="ARBA" id="ARBA00022989"/>
    </source>
</evidence>
<proteinExistence type="predicted"/>
<feature type="transmembrane region" description="Helical" evidence="7">
    <location>
        <begin position="284"/>
        <end position="301"/>
    </location>
</feature>
<dbReference type="InterPro" id="IPR027417">
    <property type="entry name" value="P-loop_NTPase"/>
</dbReference>
<protein>
    <recommendedName>
        <fullName evidence="12">ABC transporter ATP-binding protein</fullName>
    </recommendedName>
</protein>
<evidence type="ECO:0000256" key="7">
    <source>
        <dbReference type="SAM" id="Phobius"/>
    </source>
</evidence>
<dbReference type="Pfam" id="PF00005">
    <property type="entry name" value="ABC_tran"/>
    <property type="match status" value="1"/>
</dbReference>
<dbReference type="InterPro" id="IPR039421">
    <property type="entry name" value="Type_1_exporter"/>
</dbReference>
<dbReference type="PROSITE" id="PS50893">
    <property type="entry name" value="ABC_TRANSPORTER_2"/>
    <property type="match status" value="1"/>
</dbReference>
<dbReference type="PANTHER" id="PTHR43394">
    <property type="entry name" value="ATP-DEPENDENT PERMEASE MDL1, MITOCHONDRIAL"/>
    <property type="match status" value="1"/>
</dbReference>
<evidence type="ECO:0000256" key="3">
    <source>
        <dbReference type="ARBA" id="ARBA00022741"/>
    </source>
</evidence>
<accession>A0A1Y0HZA3</accession>
<evidence type="ECO:0000259" key="9">
    <source>
        <dbReference type="PROSITE" id="PS50929"/>
    </source>
</evidence>
<organism evidence="10 11">
    <name type="scientific">Cellulosimicrobium cellulans</name>
    <name type="common">Arthrobacter luteus</name>
    <dbReference type="NCBI Taxonomy" id="1710"/>
    <lineage>
        <taxon>Bacteria</taxon>
        <taxon>Bacillati</taxon>
        <taxon>Actinomycetota</taxon>
        <taxon>Actinomycetes</taxon>
        <taxon>Micrococcales</taxon>
        <taxon>Promicromonosporaceae</taxon>
        <taxon>Cellulosimicrobium</taxon>
    </lineage>
</organism>
<evidence type="ECO:0000259" key="8">
    <source>
        <dbReference type="PROSITE" id="PS50893"/>
    </source>
</evidence>
<dbReference type="Pfam" id="PF00664">
    <property type="entry name" value="ABC_membrane"/>
    <property type="match status" value="1"/>
</dbReference>
<dbReference type="EMBL" id="CP021383">
    <property type="protein sequence ID" value="ARU52635.1"/>
    <property type="molecule type" value="Genomic_DNA"/>
</dbReference>
<keyword evidence="5 7" id="KW-1133">Transmembrane helix</keyword>
<sequence length="618" mass="65843">MGSGACGGHPDPGARASVGGRRRCAVTAAFGAARETSARETIRRVAGYYRPYRVAFIASILIVLADATTAVLSPLVVRVMVDEGLLGEDRRALMLGCLAFVVIGALTAGLWIAQHRLTNRAGLAVVRRIRGEIFERLQRLPVTFFTGASGAEVQTRVTSDLGNVSDTIAFTAQRAVGAGSLVLGYGVAMFLLDWRLATGMVLGVLVLAWVNHRSAERQRRHADTVQAATSAMMHEAFESLSFGGVVLGRTLKVWGEQRRRFELVSAVVAEEETRQRNRLIRMRALMQFAFSLLIPLIYWYGGVGGSGFTVGTAISFVILATSLSYPVGEILGLGTEGRVALASFDRVWQILDLEPLVSLPEAHDHHAGGPVGVVARSVSFVHDGASAAALVDVDVDIAPGERVFVVGATGSGKSTLGLVLAGLLEPTSGRVEFRAGLRAVDVATLVPQEPVLLNASIRVNLAVSRSSVTEDEMCDVLAMLSLTHLVDRSSEGLDATVGEGGKQLSGGERQRLALARAFLAEAPVIVLDEVTSALDWRTTKQVSAALDALHGSRTLVLITHRLAGIRNDDVVLVMDEGRVAEQGTRADLVRRDGHFAALVRASTVSGERTENEHVDALA</sequence>
<dbReference type="InterPro" id="IPR003439">
    <property type="entry name" value="ABC_transporter-like_ATP-bd"/>
</dbReference>
<dbReference type="PROSITE" id="PS50929">
    <property type="entry name" value="ABC_TM1F"/>
    <property type="match status" value="1"/>
</dbReference>
<comment type="subcellular location">
    <subcellularLocation>
        <location evidence="1">Cell membrane</location>
        <topology evidence="1">Multi-pass membrane protein</topology>
    </subcellularLocation>
</comment>
<dbReference type="PROSITE" id="PS00211">
    <property type="entry name" value="ABC_TRANSPORTER_1"/>
    <property type="match status" value="1"/>
</dbReference>
<feature type="transmembrane region" description="Helical" evidence="7">
    <location>
        <begin position="93"/>
        <end position="113"/>
    </location>
</feature>
<evidence type="ECO:0000256" key="6">
    <source>
        <dbReference type="ARBA" id="ARBA00023136"/>
    </source>
</evidence>
<feature type="transmembrane region" description="Helical" evidence="7">
    <location>
        <begin position="54"/>
        <end position="81"/>
    </location>
</feature>
<evidence type="ECO:0000256" key="4">
    <source>
        <dbReference type="ARBA" id="ARBA00022840"/>
    </source>
</evidence>
<keyword evidence="4" id="KW-0067">ATP-binding</keyword>
<dbReference type="SUPFAM" id="SSF90123">
    <property type="entry name" value="ABC transporter transmembrane region"/>
    <property type="match status" value="1"/>
</dbReference>
<dbReference type="KEGG" id="cceu:CBR64_15415"/>
<dbReference type="AlphaFoldDB" id="A0A1Y0HZA3"/>
<evidence type="ECO:0000256" key="2">
    <source>
        <dbReference type="ARBA" id="ARBA00022692"/>
    </source>
</evidence>
<dbReference type="GO" id="GO:0005524">
    <property type="term" value="F:ATP binding"/>
    <property type="evidence" value="ECO:0007669"/>
    <property type="project" value="UniProtKB-KW"/>
</dbReference>
<dbReference type="GO" id="GO:0005886">
    <property type="term" value="C:plasma membrane"/>
    <property type="evidence" value="ECO:0007669"/>
    <property type="project" value="UniProtKB-SubCell"/>
</dbReference>
<dbReference type="GO" id="GO:0015421">
    <property type="term" value="F:ABC-type oligopeptide transporter activity"/>
    <property type="evidence" value="ECO:0007669"/>
    <property type="project" value="TreeGrafter"/>
</dbReference>
<reference evidence="10 11" key="1">
    <citation type="submission" date="2017-05" db="EMBL/GenBank/DDBJ databases">
        <authorList>
            <person name="Song R."/>
            <person name="Chenine A.L."/>
            <person name="Ruprecht R.M."/>
        </authorList>
    </citation>
    <scope>NUCLEOTIDE SEQUENCE [LARGE SCALE GENOMIC DNA]</scope>
    <source>
        <strain evidence="10 11">PSBB019</strain>
    </source>
</reference>
<name>A0A1Y0HZA3_CELCE</name>
<evidence type="ECO:0000256" key="1">
    <source>
        <dbReference type="ARBA" id="ARBA00004651"/>
    </source>
</evidence>
<gene>
    <name evidence="10" type="ORF">CBR64_15415</name>
</gene>
<feature type="domain" description="ABC transporter" evidence="8">
    <location>
        <begin position="373"/>
        <end position="601"/>
    </location>
</feature>